<sequence length="171" mass="19162">MEKWRRPPARQAGDWRHAMASRPFDFFTIFSRAATTSFFSPRPAACDFFGSAAVTGWRRGDVSHLTDAVPDDVRPRVVHSARARVSGAVAADWREGRKWCGERRGVRGKGGVLRFTAPFRMKPSQWSFPHCLFNAVGDTFVVGFVHFTVIIHDFVASCAAAVSHLQRRSKP</sequence>
<keyword evidence="2" id="KW-1185">Reference proteome</keyword>
<organism evidence="1 2">
    <name type="scientific">Trypanosoma rangeli</name>
    <dbReference type="NCBI Taxonomy" id="5698"/>
    <lineage>
        <taxon>Eukaryota</taxon>
        <taxon>Discoba</taxon>
        <taxon>Euglenozoa</taxon>
        <taxon>Kinetoplastea</taxon>
        <taxon>Metakinetoplastina</taxon>
        <taxon>Trypanosomatida</taxon>
        <taxon>Trypanosomatidae</taxon>
        <taxon>Trypanosoma</taxon>
        <taxon>Herpetosoma</taxon>
    </lineage>
</organism>
<dbReference type="Proteomes" id="UP000283634">
    <property type="component" value="Unassembled WGS sequence"/>
</dbReference>
<dbReference type="AlphaFoldDB" id="A0A422NV32"/>
<gene>
    <name evidence="1" type="ORF">TraAM80_02259</name>
</gene>
<protein>
    <submittedName>
        <fullName evidence="1">Uncharacterized protein</fullName>
    </submittedName>
</protein>
<accession>A0A422NV32</accession>
<dbReference type="RefSeq" id="XP_029240893.1">
    <property type="nucleotide sequence ID" value="XM_029379270.1"/>
</dbReference>
<comment type="caution">
    <text evidence="1">The sequence shown here is derived from an EMBL/GenBank/DDBJ whole genome shotgun (WGS) entry which is preliminary data.</text>
</comment>
<proteinExistence type="predicted"/>
<reference evidence="1 2" key="1">
    <citation type="journal article" date="2018" name="BMC Genomics">
        <title>Genomic comparison of Trypanosoma conorhini and Trypanosoma rangeli to Trypanosoma cruzi strains of high and low virulence.</title>
        <authorList>
            <person name="Bradwell K.R."/>
            <person name="Koparde V.N."/>
            <person name="Matveyev A.V."/>
            <person name="Serrano M.G."/>
            <person name="Alves J.M."/>
            <person name="Parikh H."/>
            <person name="Huang B."/>
            <person name="Lee V."/>
            <person name="Espinosa-Alvarez O."/>
            <person name="Ortiz P.A."/>
            <person name="Costa-Martins A.G."/>
            <person name="Teixeira M.M."/>
            <person name="Buck G.A."/>
        </authorList>
    </citation>
    <scope>NUCLEOTIDE SEQUENCE [LARGE SCALE GENOMIC DNA]</scope>
    <source>
        <strain evidence="1 2">AM80</strain>
    </source>
</reference>
<dbReference type="GeneID" id="40326192"/>
<dbReference type="EMBL" id="MKGL01000050">
    <property type="protein sequence ID" value="RNF09312.1"/>
    <property type="molecule type" value="Genomic_DNA"/>
</dbReference>
<evidence type="ECO:0000313" key="1">
    <source>
        <dbReference type="EMBL" id="RNF09312.1"/>
    </source>
</evidence>
<evidence type="ECO:0000313" key="2">
    <source>
        <dbReference type="Proteomes" id="UP000283634"/>
    </source>
</evidence>
<name>A0A422NV32_TRYRA</name>